<dbReference type="SMART" id="SM00487">
    <property type="entry name" value="DEXDc"/>
    <property type="match status" value="1"/>
</dbReference>
<dbReference type="GO" id="GO:0005524">
    <property type="term" value="F:ATP binding"/>
    <property type="evidence" value="ECO:0007669"/>
    <property type="project" value="InterPro"/>
</dbReference>
<dbReference type="GeneID" id="33331845"/>
<reference evidence="2 3" key="1">
    <citation type="submission" date="2016-03" db="EMBL/GenBank/DDBJ databases">
        <title>Complete genome sequence of Thermococcus gorgonarius.</title>
        <authorList>
            <person name="Oger P.M."/>
        </authorList>
    </citation>
    <scope>NUCLEOTIDE SEQUENCE [LARGE SCALE GENOMIC DNA]</scope>
    <source>
        <strain evidence="2 3">W-12</strain>
    </source>
</reference>
<dbReference type="AlphaFoldDB" id="A0A2Z2M5P6"/>
<organism evidence="2 3">
    <name type="scientific">Thermococcus gorgonarius</name>
    <dbReference type="NCBI Taxonomy" id="71997"/>
    <lineage>
        <taxon>Archaea</taxon>
        <taxon>Methanobacteriati</taxon>
        <taxon>Methanobacteriota</taxon>
        <taxon>Thermococci</taxon>
        <taxon>Thermococcales</taxon>
        <taxon>Thermococcaceae</taxon>
        <taxon>Thermococcus</taxon>
    </lineage>
</organism>
<dbReference type="SUPFAM" id="SSF52540">
    <property type="entry name" value="P-loop containing nucleoside triphosphate hydrolases"/>
    <property type="match status" value="1"/>
</dbReference>
<dbReference type="Proteomes" id="UP000250134">
    <property type="component" value="Chromosome"/>
</dbReference>
<accession>A0A2Z2M5P6</accession>
<dbReference type="GO" id="GO:0016787">
    <property type="term" value="F:hydrolase activity"/>
    <property type="evidence" value="ECO:0007669"/>
    <property type="project" value="InterPro"/>
</dbReference>
<proteinExistence type="predicted"/>
<dbReference type="PROSITE" id="PS51192">
    <property type="entry name" value="HELICASE_ATP_BIND_1"/>
    <property type="match status" value="1"/>
</dbReference>
<evidence type="ECO:0000313" key="3">
    <source>
        <dbReference type="Proteomes" id="UP000250134"/>
    </source>
</evidence>
<dbReference type="GO" id="GO:0140097">
    <property type="term" value="F:catalytic activity, acting on DNA"/>
    <property type="evidence" value="ECO:0007669"/>
    <property type="project" value="UniProtKB-ARBA"/>
</dbReference>
<evidence type="ECO:0000313" key="2">
    <source>
        <dbReference type="EMBL" id="ASJ00846.1"/>
    </source>
</evidence>
<sequence length="962" mass="112084">MVSVIPRLQRIVEEIDFDDLPGEWNSIDLKSFSRGKTLWGFQREALKNAIRVLYCYFKVDNADKRKFYARYGLSSDKDLEKALDIRLSNVKQDVRHILSLYYPIDDGRVRFHNFINRAAFWMATGSGKTLVIVKLVEVLKRLMDLGEIPKRDVLILTYRDDLINQLKKHVSEFNELAPVRGFRINLVELSRYEEIKRESLSQLFNEVTVFYYRSDLISDRGGEKLLDFRNYENGGKWYIILDEAHKGDKEESKRQLFYSIMSREGFLFNFSATFTDPRDIVTTAYNFNLERFIREGYGKHIYLIQQEARAFREKDDYSRDEKQKIVLKSLILLTYIKKVREKASKLAGNVYHEPLLLALVNTVNLGASKKEKPDLVMFFEEIERIGRGDVDPAVFEEAKHELLREFSESPRMVYEEVPLVVDRDLLGGITLKDVLRYVYNSEGFGKVEAILIPGRGQEVVFKLKTSNVPFALVKIGDALRWIRENLRGYEVVESYTDESVFENLDEREEISILMGSRAFYEGWDSNRPNVLLFINIGVGADARKFVVQSIGRGVRIEPLKGRKRRLDALHRSGEDGGLFEKIGGFIQPLETLFVFGTSRKALSEVMETLKAERGFWETLRLLKNRVLEDKPLLIPLFKPSRRTLFEEKTTERLVLPKTTFEALREYLTKTDERVLIARHGLSPSLVARMRETLTNPERYYRIVNEGKTVPISIVVKQLASHLSTTVEEFGGFKPLEDEIVHFEKIGVSLGSEKELEELRRKIGKVLESYGSGTSVEEGFRELRIKALPNHYYVPVIVSEDERADYIRHIVKTGSEVEFLNDLEEYLKDKPMEGAFDWWAFSKIEEHLDRVYIPYYEPNAGRMRKFKPNFVFWFARGEDYIIAFVDSKGTAHTAFEHKANWFRRFFGDSEEPRVFGYNGLKVRVLLYLYNRRGDRVSDEYRDHWITSAGELFERVKNIISSHG</sequence>
<dbReference type="EMBL" id="CP014855">
    <property type="protein sequence ID" value="ASJ00846.1"/>
    <property type="molecule type" value="Genomic_DNA"/>
</dbReference>
<evidence type="ECO:0000259" key="1">
    <source>
        <dbReference type="PROSITE" id="PS51192"/>
    </source>
</evidence>
<dbReference type="OrthoDB" id="142771at2157"/>
<dbReference type="GO" id="GO:0003677">
    <property type="term" value="F:DNA binding"/>
    <property type="evidence" value="ECO:0007669"/>
    <property type="project" value="InterPro"/>
</dbReference>
<feature type="domain" description="Helicase ATP-binding" evidence="1">
    <location>
        <begin position="109"/>
        <end position="292"/>
    </location>
</feature>
<dbReference type="InterPro" id="IPR006935">
    <property type="entry name" value="Helicase/UvrB_N"/>
</dbReference>
<keyword evidence="3" id="KW-1185">Reference proteome</keyword>
<protein>
    <recommendedName>
        <fullName evidence="1">Helicase ATP-binding domain-containing protein</fullName>
    </recommendedName>
</protein>
<dbReference type="REBASE" id="209865">
    <property type="entry name" value="TgoW12ORF4805P"/>
</dbReference>
<dbReference type="GO" id="GO:0120545">
    <property type="term" value="F:nucleic acid conformation isomerase activity"/>
    <property type="evidence" value="ECO:0007669"/>
    <property type="project" value="UniProtKB-ARBA"/>
</dbReference>
<name>A0A2Z2M5P6_THEGO</name>
<gene>
    <name evidence="2" type="ORF">A3K92_04800</name>
</gene>
<dbReference type="InterPro" id="IPR027417">
    <property type="entry name" value="P-loop_NTPase"/>
</dbReference>
<dbReference type="Gene3D" id="3.40.50.300">
    <property type="entry name" value="P-loop containing nucleotide triphosphate hydrolases"/>
    <property type="match status" value="1"/>
</dbReference>
<dbReference type="KEGG" id="tgg:A3K92_04800"/>
<dbReference type="InterPro" id="IPR014001">
    <property type="entry name" value="Helicase_ATP-bd"/>
</dbReference>
<dbReference type="Pfam" id="PF04851">
    <property type="entry name" value="ResIII"/>
    <property type="match status" value="1"/>
</dbReference>
<dbReference type="RefSeq" id="WP_088885181.1">
    <property type="nucleotide sequence ID" value="NZ_CP014855.1"/>
</dbReference>